<dbReference type="NCBIfam" id="NF006505">
    <property type="entry name" value="PRK08939.1"/>
    <property type="match status" value="1"/>
</dbReference>
<dbReference type="GO" id="GO:0006260">
    <property type="term" value="P:DNA replication"/>
    <property type="evidence" value="ECO:0007669"/>
    <property type="project" value="TreeGrafter"/>
</dbReference>
<feature type="domain" description="AAA+ ATPase" evidence="1">
    <location>
        <begin position="162"/>
        <end position="291"/>
    </location>
</feature>
<keyword evidence="3" id="KW-1185">Reference proteome</keyword>
<evidence type="ECO:0000313" key="2">
    <source>
        <dbReference type="EMBL" id="AYC29818.1"/>
    </source>
</evidence>
<dbReference type="SUPFAM" id="SSF52540">
    <property type="entry name" value="P-loop containing nucleoside triphosphate hydrolases"/>
    <property type="match status" value="1"/>
</dbReference>
<reference evidence="3" key="1">
    <citation type="submission" date="2018-09" db="EMBL/GenBank/DDBJ databases">
        <authorList>
            <person name="Zhu H."/>
        </authorList>
    </citation>
    <scope>NUCLEOTIDE SEQUENCE [LARGE SCALE GENOMIC DNA]</scope>
    <source>
        <strain evidence="3">K2R23-3</strain>
    </source>
</reference>
<dbReference type="EMBL" id="CP032418">
    <property type="protein sequence ID" value="AYC29818.1"/>
    <property type="molecule type" value="Genomic_DNA"/>
</dbReference>
<accession>A0A385YVV1</accession>
<dbReference type="PANTHER" id="PTHR30050">
    <property type="entry name" value="CHROMOSOMAL REPLICATION INITIATOR PROTEIN DNAA"/>
    <property type="match status" value="1"/>
</dbReference>
<evidence type="ECO:0000313" key="3">
    <source>
        <dbReference type="Proteomes" id="UP000265725"/>
    </source>
</evidence>
<sequence length="314" mass="35697">MEPISETLKRVVNAPAFSERYAKMKEEILEDLRVQSFLSQNSDVITKDVVDRGLGKLYEFTSQHHDCTACESVSTCKNVVKGHLPQLQLERGSIDLTYIKCRNKIVEEERNAVSAQIASMHMPKDVLSARLSSFRFDHNSRIDLGEAAKTFIQQVKETGELPSKGFYIFGEFGVGKSYILGAIANELAELKIRSVLVYVPEFLREMKQAIQDHSLSEKVDFVKKAPVLMLDDMGAESLSNWTRDEILGTILHYRMAENLPTFITSNFDYDSLEEHLAYNGKGDRELVKAGRIMERIRAITIPIMLSGKNRRDER</sequence>
<dbReference type="InterPro" id="IPR003593">
    <property type="entry name" value="AAA+_ATPase"/>
</dbReference>
<dbReference type="InterPro" id="IPR009928">
    <property type="entry name" value="DnaI_N"/>
</dbReference>
<dbReference type="PANTHER" id="PTHR30050:SF8">
    <property type="entry name" value="PRIMOSOMAL PROTEIN DNAI"/>
    <property type="match status" value="1"/>
</dbReference>
<protein>
    <submittedName>
        <fullName evidence="2">Primosomal protein DnaI</fullName>
    </submittedName>
</protein>
<organism evidence="2 3">
    <name type="scientific">Paenisporosarcina cavernae</name>
    <dbReference type="NCBI Taxonomy" id="2320858"/>
    <lineage>
        <taxon>Bacteria</taxon>
        <taxon>Bacillati</taxon>
        <taxon>Bacillota</taxon>
        <taxon>Bacilli</taxon>
        <taxon>Bacillales</taxon>
        <taxon>Caryophanaceae</taxon>
        <taxon>Paenisporosarcina</taxon>
    </lineage>
</organism>
<dbReference type="SMART" id="SM00382">
    <property type="entry name" value="AAA"/>
    <property type="match status" value="1"/>
</dbReference>
<dbReference type="InterPro" id="IPR013317">
    <property type="entry name" value="DnaA_dom"/>
</dbReference>
<dbReference type="Proteomes" id="UP000265725">
    <property type="component" value="Chromosome"/>
</dbReference>
<dbReference type="RefSeq" id="WP_119883556.1">
    <property type="nucleotide sequence ID" value="NZ_CP032418.1"/>
</dbReference>
<dbReference type="InterPro" id="IPR027417">
    <property type="entry name" value="P-loop_NTPase"/>
</dbReference>
<dbReference type="Pfam" id="PF07319">
    <property type="entry name" value="DnaI_N"/>
    <property type="match status" value="1"/>
</dbReference>
<dbReference type="Pfam" id="PF00308">
    <property type="entry name" value="Bac_DnaA"/>
    <property type="match status" value="1"/>
</dbReference>
<dbReference type="OrthoDB" id="61127at2"/>
<gene>
    <name evidence="2" type="primary">dnaI</name>
    <name evidence="2" type="ORF">D3873_07885</name>
</gene>
<proteinExistence type="predicted"/>
<dbReference type="CDD" id="cd00009">
    <property type="entry name" value="AAA"/>
    <property type="match status" value="1"/>
</dbReference>
<dbReference type="AlphaFoldDB" id="A0A385YVV1"/>
<name>A0A385YVV1_9BACL</name>
<evidence type="ECO:0000259" key="1">
    <source>
        <dbReference type="SMART" id="SM00382"/>
    </source>
</evidence>
<dbReference type="KEGG" id="paek:D3873_07885"/>
<dbReference type="Gene3D" id="3.40.50.300">
    <property type="entry name" value="P-loop containing nucleotide triphosphate hydrolases"/>
    <property type="match status" value="1"/>
</dbReference>